<keyword evidence="2" id="KW-1185">Reference proteome</keyword>
<reference evidence="1" key="1">
    <citation type="submission" date="2019-10" db="EMBL/GenBank/DDBJ databases">
        <authorList>
            <consortium name="DOE Joint Genome Institute"/>
            <person name="Kuo A."/>
            <person name="Miyauchi S."/>
            <person name="Kiss E."/>
            <person name="Drula E."/>
            <person name="Kohler A."/>
            <person name="Sanchez-Garcia M."/>
            <person name="Andreopoulos B."/>
            <person name="Barry K.W."/>
            <person name="Bonito G."/>
            <person name="Buee M."/>
            <person name="Carver A."/>
            <person name="Chen C."/>
            <person name="Cichocki N."/>
            <person name="Clum A."/>
            <person name="Culley D."/>
            <person name="Crous P.W."/>
            <person name="Fauchery L."/>
            <person name="Girlanda M."/>
            <person name="Hayes R."/>
            <person name="Keri Z."/>
            <person name="Labutti K."/>
            <person name="Lipzen A."/>
            <person name="Lombard V."/>
            <person name="Magnuson J."/>
            <person name="Maillard F."/>
            <person name="Morin E."/>
            <person name="Murat C."/>
            <person name="Nolan M."/>
            <person name="Ohm R."/>
            <person name="Pangilinan J."/>
            <person name="Pereira M."/>
            <person name="Perotto S."/>
            <person name="Peter M."/>
            <person name="Riley R."/>
            <person name="Sitrit Y."/>
            <person name="Stielow B."/>
            <person name="Szollosi G."/>
            <person name="Zifcakova L."/>
            <person name="Stursova M."/>
            <person name="Spatafora J.W."/>
            <person name="Tedersoo L."/>
            <person name="Vaario L.-M."/>
            <person name="Yamada A."/>
            <person name="Yan M."/>
            <person name="Wang P."/>
            <person name="Xu J."/>
            <person name="Bruns T."/>
            <person name="Baldrian P."/>
            <person name="Vilgalys R."/>
            <person name="Henrissat B."/>
            <person name="Grigoriev I.V."/>
            <person name="Hibbett D."/>
            <person name="Nagy L.G."/>
            <person name="Martin F.M."/>
        </authorList>
    </citation>
    <scope>NUCLEOTIDE SEQUENCE</scope>
    <source>
        <strain evidence="1">P2</strain>
    </source>
</reference>
<protein>
    <submittedName>
        <fullName evidence="1">Kinase-like protein</fullName>
    </submittedName>
</protein>
<name>A0ACB6Z0M4_THEGA</name>
<organism evidence="1 2">
    <name type="scientific">Thelephora ganbajun</name>
    <name type="common">Ganba fungus</name>
    <dbReference type="NCBI Taxonomy" id="370292"/>
    <lineage>
        <taxon>Eukaryota</taxon>
        <taxon>Fungi</taxon>
        <taxon>Dikarya</taxon>
        <taxon>Basidiomycota</taxon>
        <taxon>Agaricomycotina</taxon>
        <taxon>Agaricomycetes</taxon>
        <taxon>Thelephorales</taxon>
        <taxon>Thelephoraceae</taxon>
        <taxon>Thelephora</taxon>
    </lineage>
</organism>
<evidence type="ECO:0000313" key="1">
    <source>
        <dbReference type="EMBL" id="KAF9643107.1"/>
    </source>
</evidence>
<reference evidence="1" key="2">
    <citation type="journal article" date="2020" name="Nat. Commun.">
        <title>Large-scale genome sequencing of mycorrhizal fungi provides insights into the early evolution of symbiotic traits.</title>
        <authorList>
            <person name="Miyauchi S."/>
            <person name="Kiss E."/>
            <person name="Kuo A."/>
            <person name="Drula E."/>
            <person name="Kohler A."/>
            <person name="Sanchez-Garcia M."/>
            <person name="Morin E."/>
            <person name="Andreopoulos B."/>
            <person name="Barry K.W."/>
            <person name="Bonito G."/>
            <person name="Buee M."/>
            <person name="Carver A."/>
            <person name="Chen C."/>
            <person name="Cichocki N."/>
            <person name="Clum A."/>
            <person name="Culley D."/>
            <person name="Crous P.W."/>
            <person name="Fauchery L."/>
            <person name="Girlanda M."/>
            <person name="Hayes R.D."/>
            <person name="Keri Z."/>
            <person name="LaButti K."/>
            <person name="Lipzen A."/>
            <person name="Lombard V."/>
            <person name="Magnuson J."/>
            <person name="Maillard F."/>
            <person name="Murat C."/>
            <person name="Nolan M."/>
            <person name="Ohm R.A."/>
            <person name="Pangilinan J."/>
            <person name="Pereira M.F."/>
            <person name="Perotto S."/>
            <person name="Peter M."/>
            <person name="Pfister S."/>
            <person name="Riley R."/>
            <person name="Sitrit Y."/>
            <person name="Stielow J.B."/>
            <person name="Szollosi G."/>
            <person name="Zifcakova L."/>
            <person name="Stursova M."/>
            <person name="Spatafora J.W."/>
            <person name="Tedersoo L."/>
            <person name="Vaario L.M."/>
            <person name="Yamada A."/>
            <person name="Yan M."/>
            <person name="Wang P."/>
            <person name="Xu J."/>
            <person name="Bruns T."/>
            <person name="Baldrian P."/>
            <person name="Vilgalys R."/>
            <person name="Dunand C."/>
            <person name="Henrissat B."/>
            <person name="Grigoriev I.V."/>
            <person name="Hibbett D."/>
            <person name="Nagy L.G."/>
            <person name="Martin F.M."/>
        </authorList>
    </citation>
    <scope>NUCLEOTIDE SEQUENCE</scope>
    <source>
        <strain evidence="1">P2</strain>
    </source>
</reference>
<accession>A0ACB6Z0M4</accession>
<comment type="caution">
    <text evidence="1">The sequence shown here is derived from an EMBL/GenBank/DDBJ whole genome shotgun (WGS) entry which is preliminary data.</text>
</comment>
<gene>
    <name evidence="1" type="ORF">BDM02DRAFT_3104873</name>
</gene>
<dbReference type="Proteomes" id="UP000886501">
    <property type="component" value="Unassembled WGS sequence"/>
</dbReference>
<dbReference type="EMBL" id="MU118284">
    <property type="protein sequence ID" value="KAF9643107.1"/>
    <property type="molecule type" value="Genomic_DNA"/>
</dbReference>
<sequence>MHVGSCLDGELVEKYYGGHANIFRAEHKGRAVAVKIRRLYQTSDFDKYLSEFCREAVTWRHLRHPNILPLLGVSLERRQFAMISEWMDSGNINEFVEGNEGVNRAQLLVDAATGLEYMHSLHMVHGDLKGANILIDNGFRACLADFGLSTIAGVEHRAATSLISVVSAVSLMSFTTGGTVRWMSPELLDPDRFGITDCRPTKQSDCYALGMVIYEVLRGNAPYWEITNENVVVNIIMNGGRPQKPEAAESLGFTKELWKIVEQCWSADASTRPDVRTVLSHLNHATWSWKRRQFIKKNICD</sequence>
<proteinExistence type="predicted"/>
<evidence type="ECO:0000313" key="2">
    <source>
        <dbReference type="Proteomes" id="UP000886501"/>
    </source>
</evidence>